<evidence type="ECO:0000256" key="1">
    <source>
        <dbReference type="PROSITE-ProRule" id="PRU10141"/>
    </source>
</evidence>
<sequence>TPSAGRETSSSVECEPYLDSKWEIATKNLLPGDVLGEGFFGVVRKGVLQEGGNLRDVAVKMLR</sequence>
<evidence type="ECO:0000313" key="2">
    <source>
        <dbReference type="EMBL" id="GFG30518.1"/>
    </source>
</evidence>
<dbReference type="InParanoid" id="A0A6L2PJ70"/>
<keyword evidence="1" id="KW-0067">ATP-binding</keyword>
<feature type="non-terminal residue" evidence="2">
    <location>
        <position position="1"/>
    </location>
</feature>
<comment type="caution">
    <text evidence="2">The sequence shown here is derived from an EMBL/GenBank/DDBJ whole genome shotgun (WGS) entry which is preliminary data.</text>
</comment>
<dbReference type="OrthoDB" id="546826at2759"/>
<name>A0A6L2PJ70_COPFO</name>
<accession>A0A6L2PJ70</accession>
<keyword evidence="1" id="KW-0547">Nucleotide-binding</keyword>
<dbReference type="Gene3D" id="3.30.200.20">
    <property type="entry name" value="Phosphorylase Kinase, domain 1"/>
    <property type="match status" value="1"/>
</dbReference>
<dbReference type="EMBL" id="BLKM01000228">
    <property type="protein sequence ID" value="GFG30518.1"/>
    <property type="molecule type" value="Genomic_DNA"/>
</dbReference>
<reference evidence="3" key="1">
    <citation type="submission" date="2020-01" db="EMBL/GenBank/DDBJ databases">
        <title>Draft genome sequence of the Termite Coptotermes fromosanus.</title>
        <authorList>
            <person name="Itakura S."/>
            <person name="Yosikawa Y."/>
            <person name="Umezawa K."/>
        </authorList>
    </citation>
    <scope>NUCLEOTIDE SEQUENCE [LARGE SCALE GENOMIC DNA]</scope>
</reference>
<feature type="binding site" evidence="1">
    <location>
        <position position="60"/>
    </location>
    <ligand>
        <name>ATP</name>
        <dbReference type="ChEBI" id="CHEBI:30616"/>
    </ligand>
</feature>
<proteinExistence type="predicted"/>
<dbReference type="InterPro" id="IPR011009">
    <property type="entry name" value="Kinase-like_dom_sf"/>
</dbReference>
<dbReference type="Proteomes" id="UP000502823">
    <property type="component" value="Unassembled WGS sequence"/>
</dbReference>
<gene>
    <name evidence="2" type="ORF">Cfor_03995</name>
</gene>
<evidence type="ECO:0000313" key="3">
    <source>
        <dbReference type="Proteomes" id="UP000502823"/>
    </source>
</evidence>
<dbReference type="SUPFAM" id="SSF56112">
    <property type="entry name" value="Protein kinase-like (PK-like)"/>
    <property type="match status" value="1"/>
</dbReference>
<protein>
    <submittedName>
        <fullName evidence="2">Uncharacterized protein</fullName>
    </submittedName>
</protein>
<feature type="non-terminal residue" evidence="2">
    <location>
        <position position="63"/>
    </location>
</feature>
<keyword evidence="3" id="KW-1185">Reference proteome</keyword>
<dbReference type="PROSITE" id="PS00107">
    <property type="entry name" value="PROTEIN_KINASE_ATP"/>
    <property type="match status" value="1"/>
</dbReference>
<dbReference type="AlphaFoldDB" id="A0A6L2PJ70"/>
<dbReference type="InterPro" id="IPR017441">
    <property type="entry name" value="Protein_kinase_ATP_BS"/>
</dbReference>
<dbReference type="GO" id="GO:0005524">
    <property type="term" value="F:ATP binding"/>
    <property type="evidence" value="ECO:0007669"/>
    <property type="project" value="UniProtKB-UniRule"/>
</dbReference>
<organism evidence="2 3">
    <name type="scientific">Coptotermes formosanus</name>
    <name type="common">Formosan subterranean termite</name>
    <dbReference type="NCBI Taxonomy" id="36987"/>
    <lineage>
        <taxon>Eukaryota</taxon>
        <taxon>Metazoa</taxon>
        <taxon>Ecdysozoa</taxon>
        <taxon>Arthropoda</taxon>
        <taxon>Hexapoda</taxon>
        <taxon>Insecta</taxon>
        <taxon>Pterygota</taxon>
        <taxon>Neoptera</taxon>
        <taxon>Polyneoptera</taxon>
        <taxon>Dictyoptera</taxon>
        <taxon>Blattodea</taxon>
        <taxon>Blattoidea</taxon>
        <taxon>Termitoidae</taxon>
        <taxon>Rhinotermitidae</taxon>
        <taxon>Coptotermes</taxon>
    </lineage>
</organism>